<dbReference type="GO" id="GO:0004518">
    <property type="term" value="F:nuclease activity"/>
    <property type="evidence" value="ECO:0007669"/>
    <property type="project" value="UniProtKB-KW"/>
</dbReference>
<organism evidence="4 5">
    <name type="scientific">Mycoplasmopsis mucosicanis</name>
    <dbReference type="NCBI Taxonomy" id="458208"/>
    <lineage>
        <taxon>Bacteria</taxon>
        <taxon>Bacillati</taxon>
        <taxon>Mycoplasmatota</taxon>
        <taxon>Mycoplasmoidales</taxon>
        <taxon>Metamycoplasmataceae</taxon>
        <taxon>Mycoplasmopsis</taxon>
    </lineage>
</organism>
<comment type="caution">
    <text evidence="4">The sequence shown here is derived from an EMBL/GenBank/DDBJ whole genome shotgun (WGS) entry which is preliminary data.</text>
</comment>
<keyword evidence="1" id="KW-0540">Nuclease</keyword>
<dbReference type="Proteomes" id="UP000320801">
    <property type="component" value="Unassembled WGS sequence"/>
</dbReference>
<accession>A0A507SSS0</accession>
<dbReference type="AlphaFoldDB" id="A0A507SSS0"/>
<feature type="compositionally biased region" description="Basic and acidic residues" evidence="3">
    <location>
        <begin position="55"/>
        <end position="72"/>
    </location>
</feature>
<feature type="compositionally biased region" description="Polar residues" evidence="3">
    <location>
        <begin position="42"/>
        <end position="52"/>
    </location>
</feature>
<feature type="compositionally biased region" description="Basic residues" evidence="3">
    <location>
        <begin position="200"/>
        <end position="209"/>
    </location>
</feature>
<dbReference type="PROSITE" id="PS51257">
    <property type="entry name" value="PROKAR_LIPOPROTEIN"/>
    <property type="match status" value="1"/>
</dbReference>
<evidence type="ECO:0000256" key="1">
    <source>
        <dbReference type="ARBA" id="ARBA00022722"/>
    </source>
</evidence>
<dbReference type="OrthoDB" id="9801679at2"/>
<keyword evidence="2" id="KW-0378">Hydrolase</keyword>
<evidence type="ECO:0000256" key="3">
    <source>
        <dbReference type="SAM" id="MobiDB-lite"/>
    </source>
</evidence>
<proteinExistence type="predicted"/>
<dbReference type="RefSeq" id="WP_141483718.1">
    <property type="nucleotide sequence ID" value="NZ_SMDN01000002.1"/>
</dbReference>
<keyword evidence="5" id="KW-1185">Reference proteome</keyword>
<evidence type="ECO:0000313" key="4">
    <source>
        <dbReference type="EMBL" id="TQC54136.1"/>
    </source>
</evidence>
<feature type="region of interest" description="Disordered" evidence="3">
    <location>
        <begin position="200"/>
        <end position="224"/>
    </location>
</feature>
<reference evidence="4 5" key="1">
    <citation type="submission" date="2019-03" db="EMBL/GenBank/DDBJ databases">
        <title>Characterization of a novel Mycoplasma cynos real-time PCR assay.</title>
        <authorList>
            <person name="Tallmadge R.L."/>
            <person name="Mitchell P.K."/>
            <person name="Goodman L."/>
        </authorList>
    </citation>
    <scope>NUCLEOTIDE SEQUENCE [LARGE SCALE GENOMIC DNA]</scope>
    <source>
        <strain evidence="4 5">1642</strain>
    </source>
</reference>
<gene>
    <name evidence="4" type="ORF">E1I18_00835</name>
</gene>
<sequence>MKFKNIFLTSLIGVGFVVASCNNVIKHSEGLKNNKKREQNESSEPGKNNNGADGSKNDKKSEQNESGDKDTESDSNLGMIQKIETFNNLVAKSIKNAKKLVYQPSDYYKNLEGKSGEDLIGALFNVQESHRDSTGSYAHLFNTYYDAFIDKYYENDGTILDIYSENPSGKDPYNFSKSDKEGNDESYLTTKYRLDYLLKKKKKHKKPGNHNKNENNGEGSKYNREHIIPQSWFSRKTPMRHDAHHVWPTDKYVNAKHSNLPFGTVKNATFTSKNGTKVGVSVEDGNEVTEVINEFKGDLARAILYFVFTYRDKDLTANGVSKRFFERKNNTNSIKTPFLKTMLLWSSKDPLTLFDIDRNNAIFKHQHNRNPFIDYPELIDVVFKNNKTYVFKNKGILIGFEANN</sequence>
<dbReference type="InterPro" id="IPR044925">
    <property type="entry name" value="His-Me_finger_sf"/>
</dbReference>
<evidence type="ECO:0000256" key="2">
    <source>
        <dbReference type="ARBA" id="ARBA00022801"/>
    </source>
</evidence>
<dbReference type="Pfam" id="PF04231">
    <property type="entry name" value="Endonuclease_1"/>
    <property type="match status" value="1"/>
</dbReference>
<dbReference type="PANTHER" id="PTHR33607">
    <property type="entry name" value="ENDONUCLEASE-1"/>
    <property type="match status" value="1"/>
</dbReference>
<dbReference type="GO" id="GO:0016787">
    <property type="term" value="F:hydrolase activity"/>
    <property type="evidence" value="ECO:0007669"/>
    <property type="project" value="UniProtKB-KW"/>
</dbReference>
<feature type="region of interest" description="Disordered" evidence="3">
    <location>
        <begin position="31"/>
        <end position="76"/>
    </location>
</feature>
<name>A0A507SSS0_9BACT</name>
<feature type="compositionally biased region" description="Basic and acidic residues" evidence="3">
    <location>
        <begin position="211"/>
        <end position="224"/>
    </location>
</feature>
<protein>
    <submittedName>
        <fullName evidence="4">Ribonuclease</fullName>
    </submittedName>
</protein>
<feature type="compositionally biased region" description="Basic and acidic residues" evidence="3">
    <location>
        <begin position="31"/>
        <end position="40"/>
    </location>
</feature>
<evidence type="ECO:0000313" key="5">
    <source>
        <dbReference type="Proteomes" id="UP000320801"/>
    </source>
</evidence>
<dbReference type="InterPro" id="IPR007346">
    <property type="entry name" value="Endonuclease-I"/>
</dbReference>
<dbReference type="SUPFAM" id="SSF54060">
    <property type="entry name" value="His-Me finger endonucleases"/>
    <property type="match status" value="1"/>
</dbReference>
<dbReference type="PANTHER" id="PTHR33607:SF2">
    <property type="entry name" value="ENDONUCLEASE-1"/>
    <property type="match status" value="1"/>
</dbReference>
<dbReference type="EMBL" id="SMDN01000002">
    <property type="protein sequence ID" value="TQC54136.1"/>
    <property type="molecule type" value="Genomic_DNA"/>
</dbReference>